<dbReference type="InterPro" id="IPR052527">
    <property type="entry name" value="Metal_cation-efflux_comp"/>
</dbReference>
<proteinExistence type="predicted"/>
<dbReference type="PANTHER" id="PTHR43847">
    <property type="entry name" value="BLL3993 PROTEIN"/>
    <property type="match status" value="1"/>
</dbReference>
<dbReference type="PANTHER" id="PTHR43847:SF1">
    <property type="entry name" value="BLL3993 PROTEIN"/>
    <property type="match status" value="1"/>
</dbReference>
<keyword evidence="4 5" id="KW-0472">Membrane</keyword>
<dbReference type="Proteomes" id="UP000263013">
    <property type="component" value="Chromosome"/>
</dbReference>
<organism evidence="6 7">
    <name type="scientific">Meiothermus taiwanensis WR-220</name>
    <dbReference type="NCBI Taxonomy" id="1339250"/>
    <lineage>
        <taxon>Bacteria</taxon>
        <taxon>Thermotogati</taxon>
        <taxon>Deinococcota</taxon>
        <taxon>Deinococci</taxon>
        <taxon>Thermales</taxon>
        <taxon>Thermaceae</taxon>
        <taxon>Meiothermus</taxon>
    </lineage>
</organism>
<evidence type="ECO:0000256" key="2">
    <source>
        <dbReference type="ARBA" id="ARBA00022692"/>
    </source>
</evidence>
<keyword evidence="6" id="KW-0489">Methyltransferase</keyword>
<evidence type="ECO:0000256" key="3">
    <source>
        <dbReference type="ARBA" id="ARBA00022989"/>
    </source>
</evidence>
<evidence type="ECO:0000256" key="1">
    <source>
        <dbReference type="ARBA" id="ARBA00004127"/>
    </source>
</evidence>
<dbReference type="GO" id="GO:0008168">
    <property type="term" value="F:methyltransferase activity"/>
    <property type="evidence" value="ECO:0007669"/>
    <property type="project" value="UniProtKB-KW"/>
</dbReference>
<evidence type="ECO:0000256" key="5">
    <source>
        <dbReference type="SAM" id="Phobius"/>
    </source>
</evidence>
<dbReference type="Pfam" id="PF04191">
    <property type="entry name" value="PEMT"/>
    <property type="match status" value="1"/>
</dbReference>
<keyword evidence="7" id="KW-1185">Reference proteome</keyword>
<dbReference type="Gene3D" id="1.20.120.1630">
    <property type="match status" value="1"/>
</dbReference>
<keyword evidence="6" id="KW-0808">Transferase</keyword>
<reference evidence="6 7" key="1">
    <citation type="submission" date="2017-05" db="EMBL/GenBank/DDBJ databases">
        <title>Complete genome sequence of Meiothermus taiwanensis WR-220.</title>
        <authorList>
            <person name="Wu W.-L."/>
            <person name="Lo W.-S."/>
            <person name="Kuo C.-H."/>
            <person name="Wu S.-H."/>
        </authorList>
    </citation>
    <scope>NUCLEOTIDE SEQUENCE [LARGE SCALE GENOMIC DNA]</scope>
    <source>
        <strain evidence="6 7">WR-220</strain>
    </source>
</reference>
<dbReference type="GO" id="GO:0032259">
    <property type="term" value="P:methylation"/>
    <property type="evidence" value="ECO:0007669"/>
    <property type="project" value="UniProtKB-KW"/>
</dbReference>
<protein>
    <submittedName>
        <fullName evidence="6">Isoprenylcysteine carboxyl methyltransferase</fullName>
    </submittedName>
</protein>
<keyword evidence="2 5" id="KW-0812">Transmembrane</keyword>
<gene>
    <name evidence="6" type="ORF">Mtai_v1c25940</name>
</gene>
<evidence type="ECO:0000313" key="6">
    <source>
        <dbReference type="EMBL" id="AWR87822.1"/>
    </source>
</evidence>
<dbReference type="EMBL" id="CP021130">
    <property type="protein sequence ID" value="AWR87822.1"/>
    <property type="molecule type" value="Genomic_DNA"/>
</dbReference>
<accession>A0ABN5M007</accession>
<sequence length="153" mass="17462">MVMRFGERGEGYVVGQFALLGLLVLALWLTPSFSPPWLTWLGRGLAGVGLGVLLLAAWQLGRNLTALPRPKPEGYLVQQGLYRVVRHPIYCGVLLWALGSSLAHLNPWTLGLCGLLFVWLERKASLEERWLEERFPDYAAYRRRTKKLIPWIY</sequence>
<feature type="transmembrane region" description="Helical" evidence="5">
    <location>
        <begin position="12"/>
        <end position="31"/>
    </location>
</feature>
<keyword evidence="3 5" id="KW-1133">Transmembrane helix</keyword>
<name>A0ABN5M007_9DEIN</name>
<evidence type="ECO:0000313" key="7">
    <source>
        <dbReference type="Proteomes" id="UP000263013"/>
    </source>
</evidence>
<feature type="transmembrane region" description="Helical" evidence="5">
    <location>
        <begin position="37"/>
        <end position="60"/>
    </location>
</feature>
<comment type="subcellular location">
    <subcellularLocation>
        <location evidence="1">Endomembrane system</location>
        <topology evidence="1">Multi-pass membrane protein</topology>
    </subcellularLocation>
</comment>
<evidence type="ECO:0000256" key="4">
    <source>
        <dbReference type="ARBA" id="ARBA00023136"/>
    </source>
</evidence>
<dbReference type="InterPro" id="IPR007318">
    <property type="entry name" value="Phopholipid_MeTrfase"/>
</dbReference>